<accession>A0ABR4EVX3</accession>
<name>A0ABR4EVX3_9PEZI</name>
<evidence type="ECO:0000313" key="3">
    <source>
        <dbReference type="Proteomes" id="UP001600888"/>
    </source>
</evidence>
<comment type="caution">
    <text evidence="2">The sequence shown here is derived from an EMBL/GenBank/DDBJ whole genome shotgun (WGS) entry which is preliminary data.</text>
</comment>
<evidence type="ECO:0000313" key="2">
    <source>
        <dbReference type="EMBL" id="KAL2286591.1"/>
    </source>
</evidence>
<reference evidence="2 3" key="1">
    <citation type="submission" date="2024-03" db="EMBL/GenBank/DDBJ databases">
        <title>A high-quality draft genome sequence of Diaporthe vaccinii, a causative agent of upright dieback and viscid rot disease in cranberry plants.</title>
        <authorList>
            <person name="Sarrasin M."/>
            <person name="Lang B.F."/>
            <person name="Burger G."/>
        </authorList>
    </citation>
    <scope>NUCLEOTIDE SEQUENCE [LARGE SCALE GENOMIC DNA]</scope>
    <source>
        <strain evidence="2 3">IS7</strain>
    </source>
</reference>
<proteinExistence type="predicted"/>
<feature type="region of interest" description="Disordered" evidence="1">
    <location>
        <begin position="1"/>
        <end position="22"/>
    </location>
</feature>
<protein>
    <recommendedName>
        <fullName evidence="4">Reverse transcriptase domain-containing protein</fullName>
    </recommendedName>
</protein>
<organism evidence="2 3">
    <name type="scientific">Diaporthe vaccinii</name>
    <dbReference type="NCBI Taxonomy" id="105482"/>
    <lineage>
        <taxon>Eukaryota</taxon>
        <taxon>Fungi</taxon>
        <taxon>Dikarya</taxon>
        <taxon>Ascomycota</taxon>
        <taxon>Pezizomycotina</taxon>
        <taxon>Sordariomycetes</taxon>
        <taxon>Sordariomycetidae</taxon>
        <taxon>Diaporthales</taxon>
        <taxon>Diaporthaceae</taxon>
        <taxon>Diaporthe</taxon>
        <taxon>Diaporthe eres species complex</taxon>
    </lineage>
</organism>
<sequence length="78" mass="8843">MIMDGRAPSSVTPRIGTSGSQNIDLASTRTESFVQEPPKDGNTLATLPYQTTNVDARRREMKVKMMDYIAEFDDEFRR</sequence>
<evidence type="ECO:0008006" key="4">
    <source>
        <dbReference type="Google" id="ProtNLM"/>
    </source>
</evidence>
<dbReference type="Proteomes" id="UP001600888">
    <property type="component" value="Unassembled WGS sequence"/>
</dbReference>
<feature type="compositionally biased region" description="Polar residues" evidence="1">
    <location>
        <begin position="9"/>
        <end position="22"/>
    </location>
</feature>
<dbReference type="EMBL" id="JBAWTH010000024">
    <property type="protein sequence ID" value="KAL2286591.1"/>
    <property type="molecule type" value="Genomic_DNA"/>
</dbReference>
<gene>
    <name evidence="2" type="ORF">FJTKL_06937</name>
</gene>
<keyword evidence="3" id="KW-1185">Reference proteome</keyword>
<evidence type="ECO:0000256" key="1">
    <source>
        <dbReference type="SAM" id="MobiDB-lite"/>
    </source>
</evidence>